<gene>
    <name evidence="1" type="ORF">Acr_11g0009690</name>
</gene>
<name>A0A7J0FDK6_9ERIC</name>
<reference evidence="1 2" key="1">
    <citation type="submission" date="2019-07" db="EMBL/GenBank/DDBJ databases">
        <title>De Novo Assembly of kiwifruit Actinidia rufa.</title>
        <authorList>
            <person name="Sugita-Konishi S."/>
            <person name="Sato K."/>
            <person name="Mori E."/>
            <person name="Abe Y."/>
            <person name="Kisaki G."/>
            <person name="Hamano K."/>
            <person name="Suezawa K."/>
            <person name="Otani M."/>
            <person name="Fukuda T."/>
            <person name="Manabe T."/>
            <person name="Gomi K."/>
            <person name="Tabuchi M."/>
            <person name="Akimitsu K."/>
            <person name="Kataoka I."/>
        </authorList>
    </citation>
    <scope>NUCLEOTIDE SEQUENCE [LARGE SCALE GENOMIC DNA]</scope>
    <source>
        <strain evidence="2">cv. Fuchu</strain>
    </source>
</reference>
<evidence type="ECO:0000313" key="2">
    <source>
        <dbReference type="Proteomes" id="UP000585474"/>
    </source>
</evidence>
<keyword evidence="2" id="KW-1185">Reference proteome</keyword>
<evidence type="ECO:0000313" key="1">
    <source>
        <dbReference type="EMBL" id="GFY96663.1"/>
    </source>
</evidence>
<accession>A0A7J0FDK6</accession>
<sequence>MYSDVELDHFCEGTFLSLFLHQPLGFCWMTWILTKIDSFRTGEGQGLAIGIALSVLDRCCDSRNGLLSYESDEISRHREWEEQLEVVDWPRQGLVSSGCCFHSSTSSVWPYRLSHDVGPPDLELG</sequence>
<dbReference type="EMBL" id="BJWL01000011">
    <property type="protein sequence ID" value="GFY96663.1"/>
    <property type="molecule type" value="Genomic_DNA"/>
</dbReference>
<proteinExistence type="predicted"/>
<dbReference type="Proteomes" id="UP000585474">
    <property type="component" value="Unassembled WGS sequence"/>
</dbReference>
<protein>
    <submittedName>
        <fullName evidence="1">Uncharacterized protein</fullName>
    </submittedName>
</protein>
<comment type="caution">
    <text evidence="1">The sequence shown here is derived from an EMBL/GenBank/DDBJ whole genome shotgun (WGS) entry which is preliminary data.</text>
</comment>
<organism evidence="1 2">
    <name type="scientific">Actinidia rufa</name>
    <dbReference type="NCBI Taxonomy" id="165716"/>
    <lineage>
        <taxon>Eukaryota</taxon>
        <taxon>Viridiplantae</taxon>
        <taxon>Streptophyta</taxon>
        <taxon>Embryophyta</taxon>
        <taxon>Tracheophyta</taxon>
        <taxon>Spermatophyta</taxon>
        <taxon>Magnoliopsida</taxon>
        <taxon>eudicotyledons</taxon>
        <taxon>Gunneridae</taxon>
        <taxon>Pentapetalae</taxon>
        <taxon>asterids</taxon>
        <taxon>Ericales</taxon>
        <taxon>Actinidiaceae</taxon>
        <taxon>Actinidia</taxon>
    </lineage>
</organism>
<dbReference type="AlphaFoldDB" id="A0A7J0FDK6"/>